<dbReference type="GO" id="GO:0005737">
    <property type="term" value="C:cytoplasm"/>
    <property type="evidence" value="ECO:0007669"/>
    <property type="project" value="TreeGrafter"/>
</dbReference>
<name>A8LRV2_DINSH</name>
<organism evidence="3 4">
    <name type="scientific">Dinoroseobacter shibae (strain DSM 16493 / NCIMB 14021 / DFL 12)</name>
    <dbReference type="NCBI Taxonomy" id="398580"/>
    <lineage>
        <taxon>Bacteria</taxon>
        <taxon>Pseudomonadati</taxon>
        <taxon>Pseudomonadota</taxon>
        <taxon>Alphaproteobacteria</taxon>
        <taxon>Rhodobacterales</taxon>
        <taxon>Roseobacteraceae</taxon>
        <taxon>Dinoroseobacter</taxon>
    </lineage>
</organism>
<gene>
    <name evidence="3" type="primary">thiO</name>
    <name evidence="3" type="ordered locus">Dshi_0914</name>
</gene>
<protein>
    <submittedName>
        <fullName evidence="3">Glycine oxidase ThiO</fullName>
        <ecNumber evidence="3">1.4.3.19</ecNumber>
    </submittedName>
</protein>
<dbReference type="Gene3D" id="3.30.9.10">
    <property type="entry name" value="D-Amino Acid Oxidase, subunit A, domain 2"/>
    <property type="match status" value="2"/>
</dbReference>
<dbReference type="Pfam" id="PF01266">
    <property type="entry name" value="DAO"/>
    <property type="match status" value="1"/>
</dbReference>
<dbReference type="EC" id="1.4.3.19" evidence="3"/>
<dbReference type="STRING" id="398580.Dshi_0914"/>
<keyword evidence="4" id="KW-1185">Reference proteome</keyword>
<dbReference type="SUPFAM" id="SSF54373">
    <property type="entry name" value="FAD-linked reductases, C-terminal domain"/>
    <property type="match status" value="1"/>
</dbReference>
<accession>A8LRV2</accession>
<evidence type="ECO:0000313" key="3">
    <source>
        <dbReference type="EMBL" id="ABV92659.1"/>
    </source>
</evidence>
<evidence type="ECO:0000259" key="2">
    <source>
        <dbReference type="Pfam" id="PF01266"/>
    </source>
</evidence>
<dbReference type="EMBL" id="CP000830">
    <property type="protein sequence ID" value="ABV92659.1"/>
    <property type="molecule type" value="Genomic_DNA"/>
</dbReference>
<dbReference type="Gene3D" id="3.50.50.60">
    <property type="entry name" value="FAD/NAD(P)-binding domain"/>
    <property type="match status" value="2"/>
</dbReference>
<dbReference type="InterPro" id="IPR006076">
    <property type="entry name" value="FAD-dep_OxRdtase"/>
</dbReference>
<proteinExistence type="predicted"/>
<reference evidence="4" key="1">
    <citation type="journal article" date="2010" name="ISME J.">
        <title>The complete genome sequence of the algal symbiont Dinoroseobacter shibae: a hitchhiker's guide to life in the sea.</title>
        <authorList>
            <person name="Wagner-Dobler I."/>
            <person name="Ballhausen B."/>
            <person name="Berger M."/>
            <person name="Brinkhoff T."/>
            <person name="Buchholz I."/>
            <person name="Bunk B."/>
            <person name="Cypionka H."/>
            <person name="Daniel R."/>
            <person name="Drepper T."/>
            <person name="Gerdts G."/>
            <person name="Hahnke S."/>
            <person name="Han C."/>
            <person name="Jahn D."/>
            <person name="Kalhoefer D."/>
            <person name="Kiss H."/>
            <person name="Klenk H.P."/>
            <person name="Kyrpides N."/>
            <person name="Liebl W."/>
            <person name="Liesegang H."/>
            <person name="Meincke L."/>
            <person name="Pati A."/>
            <person name="Petersen J."/>
            <person name="Piekarski T."/>
            <person name="Pommerenke C."/>
            <person name="Pradella S."/>
            <person name="Pukall R."/>
            <person name="Rabus R."/>
            <person name="Stackebrandt E."/>
            <person name="Thole S."/>
            <person name="Thompson L."/>
            <person name="Tielen P."/>
            <person name="Tomasch J."/>
            <person name="von Jan M."/>
            <person name="Wanphrut N."/>
            <person name="Wichels A."/>
            <person name="Zech H."/>
            <person name="Simon M."/>
        </authorList>
    </citation>
    <scope>NUCLEOTIDE SEQUENCE [LARGE SCALE GENOMIC DNA]</scope>
    <source>
        <strain evidence="4">DSM 16493 / NCIMB 14021 / DFL 12</strain>
    </source>
</reference>
<dbReference type="GO" id="GO:0043799">
    <property type="term" value="F:glycine oxidase activity"/>
    <property type="evidence" value="ECO:0007669"/>
    <property type="project" value="UniProtKB-EC"/>
</dbReference>
<dbReference type="OrthoDB" id="9790035at2"/>
<dbReference type="HOGENOM" id="CLU_007884_1_0_5"/>
<dbReference type="KEGG" id="dsh:Dshi_0914"/>
<dbReference type="SUPFAM" id="SSF51971">
    <property type="entry name" value="Nucleotide-binding domain"/>
    <property type="match status" value="1"/>
</dbReference>
<dbReference type="AlphaFoldDB" id="A8LRV2"/>
<keyword evidence="1 3" id="KW-0560">Oxidoreductase</keyword>
<dbReference type="eggNOG" id="COG0665">
    <property type="taxonomic scope" value="Bacteria"/>
</dbReference>
<evidence type="ECO:0000313" key="4">
    <source>
        <dbReference type="Proteomes" id="UP000006833"/>
    </source>
</evidence>
<dbReference type="PANTHER" id="PTHR13847">
    <property type="entry name" value="SARCOSINE DEHYDROGENASE-RELATED"/>
    <property type="match status" value="1"/>
</dbReference>
<dbReference type="InterPro" id="IPR036188">
    <property type="entry name" value="FAD/NAD-bd_sf"/>
</dbReference>
<dbReference type="RefSeq" id="WP_012177591.1">
    <property type="nucleotide sequence ID" value="NC_009952.1"/>
</dbReference>
<dbReference type="Proteomes" id="UP000006833">
    <property type="component" value="Chromosome"/>
</dbReference>
<sequence>MTPIAILGAGIAGLCVATELAARGAQVTLHDPAGPPGAHHCSWWAGGMLAPWCEYENAEEPVLIHGQEALDWWGVRTTVTRRGTLVVAAPRDRRDLDRFARRTHGHRPVTADEIATLEPDLGARFPAGLFFEGEAHLDPRRALQDLADALAAQGIPIRPGPAPAEARVVNCTGLAARTTLPGLRGVKGEMLVLRAPDIRLTRPIRLLHPRIPLYIVPRGDGVYMLGATMVEAEDRGRISARAMLELLSAAYALNPAFAEAEILEIGTDLRPAFPDNLPRVTRQGDVTHVNGLYRHGYLMAPALARETADALLGPAPTETPHAAHH</sequence>
<feature type="domain" description="FAD dependent oxidoreductase" evidence="2">
    <location>
        <begin position="4"/>
        <end position="309"/>
    </location>
</feature>
<evidence type="ECO:0000256" key="1">
    <source>
        <dbReference type="ARBA" id="ARBA00023002"/>
    </source>
</evidence>
<dbReference type="PANTHER" id="PTHR13847:SF289">
    <property type="entry name" value="GLYCINE OXIDASE"/>
    <property type="match status" value="1"/>
</dbReference>